<evidence type="ECO:0008006" key="3">
    <source>
        <dbReference type="Google" id="ProtNLM"/>
    </source>
</evidence>
<gene>
    <name evidence="1" type="ORF">PRZ48_005632</name>
</gene>
<organism evidence="1 2">
    <name type="scientific">Zasmidium cellare</name>
    <name type="common">Wine cellar mold</name>
    <name type="synonym">Racodium cellare</name>
    <dbReference type="NCBI Taxonomy" id="395010"/>
    <lineage>
        <taxon>Eukaryota</taxon>
        <taxon>Fungi</taxon>
        <taxon>Dikarya</taxon>
        <taxon>Ascomycota</taxon>
        <taxon>Pezizomycotina</taxon>
        <taxon>Dothideomycetes</taxon>
        <taxon>Dothideomycetidae</taxon>
        <taxon>Mycosphaerellales</taxon>
        <taxon>Mycosphaerellaceae</taxon>
        <taxon>Zasmidium</taxon>
    </lineage>
</organism>
<keyword evidence="2" id="KW-1185">Reference proteome</keyword>
<protein>
    <recommendedName>
        <fullName evidence="3">SnoaL-like domain-containing protein</fullName>
    </recommendedName>
</protein>
<sequence>EPLTTEEQLKQWSVDVIRTVNARNPRAILDKYAAPDYVYEKTEDSGRVLYLNAQEMLEIREFYLQRLSPQASAEVLSTEAQIDYEKGRAMVWVGMLVRNDAKGVMRERMNIHSWRLDNKGKAGEKWVLVREHTSAAFAHITGV</sequence>
<name>A0ABR0EL24_ZASCE</name>
<feature type="non-terminal residue" evidence="1">
    <location>
        <position position="1"/>
    </location>
</feature>
<proteinExistence type="predicted"/>
<accession>A0ABR0EL24</accession>
<evidence type="ECO:0000313" key="1">
    <source>
        <dbReference type="EMBL" id="KAK4502207.1"/>
    </source>
</evidence>
<dbReference type="EMBL" id="JAXOVC010000004">
    <property type="protein sequence ID" value="KAK4502207.1"/>
    <property type="molecule type" value="Genomic_DNA"/>
</dbReference>
<dbReference type="Proteomes" id="UP001305779">
    <property type="component" value="Unassembled WGS sequence"/>
</dbReference>
<comment type="caution">
    <text evidence="1">The sequence shown here is derived from an EMBL/GenBank/DDBJ whole genome shotgun (WGS) entry which is preliminary data.</text>
</comment>
<reference evidence="1 2" key="1">
    <citation type="journal article" date="2023" name="G3 (Bethesda)">
        <title>A chromosome-level genome assembly of Zasmidium syzygii isolated from banana leaves.</title>
        <authorList>
            <person name="van Westerhoven A.C."/>
            <person name="Mehrabi R."/>
            <person name="Talebi R."/>
            <person name="Steentjes M.B.F."/>
            <person name="Corcolon B."/>
            <person name="Chong P.A."/>
            <person name="Kema G.H.J."/>
            <person name="Seidl M.F."/>
        </authorList>
    </citation>
    <scope>NUCLEOTIDE SEQUENCE [LARGE SCALE GENOMIC DNA]</scope>
    <source>
        <strain evidence="1 2">P124</strain>
    </source>
</reference>
<evidence type="ECO:0000313" key="2">
    <source>
        <dbReference type="Proteomes" id="UP001305779"/>
    </source>
</evidence>